<dbReference type="InterPro" id="IPR006553">
    <property type="entry name" value="Leu-rich_rpt_Cys-con_subtyp"/>
</dbReference>
<dbReference type="GO" id="GO:0031146">
    <property type="term" value="P:SCF-dependent proteasomal ubiquitin-dependent protein catabolic process"/>
    <property type="evidence" value="ECO:0007669"/>
    <property type="project" value="TreeGrafter"/>
</dbReference>
<dbReference type="HOGENOM" id="CLU_006598_1_0_1"/>
<dbReference type="PANTHER" id="PTHR13318">
    <property type="entry name" value="PARTNER OF PAIRED, ISOFORM B-RELATED"/>
    <property type="match status" value="1"/>
</dbReference>
<accession>G2Q7R5</accession>
<dbReference type="SUPFAM" id="SSF52047">
    <property type="entry name" value="RNI-like"/>
    <property type="match status" value="1"/>
</dbReference>
<evidence type="ECO:0000259" key="2">
    <source>
        <dbReference type="Pfam" id="PF23550"/>
    </source>
</evidence>
<dbReference type="FunFam" id="3.80.10.10:FF:000601">
    <property type="entry name" value="DNA repair protein Rad7, protein"/>
    <property type="match status" value="1"/>
</dbReference>
<name>G2Q7R5_THET4</name>
<dbReference type="EMBL" id="CP003003">
    <property type="protein sequence ID" value="AEO56924.1"/>
    <property type="molecule type" value="Genomic_DNA"/>
</dbReference>
<protein>
    <recommendedName>
        <fullName evidence="2">DNA repair protein rhp7 treble clef domain-containing protein</fullName>
    </recommendedName>
</protein>
<dbReference type="KEGG" id="mtm:MYCTH_2302439"/>
<dbReference type="InterPro" id="IPR032675">
    <property type="entry name" value="LRR_dom_sf"/>
</dbReference>
<dbReference type="FunCoup" id="G2Q7R5">
    <property type="interactions" value="31"/>
</dbReference>
<feature type="compositionally biased region" description="Basic and acidic residues" evidence="1">
    <location>
        <begin position="95"/>
        <end position="109"/>
    </location>
</feature>
<proteinExistence type="predicted"/>
<feature type="compositionally biased region" description="Low complexity" evidence="1">
    <location>
        <begin position="43"/>
        <end position="58"/>
    </location>
</feature>
<feature type="region of interest" description="Disordered" evidence="1">
    <location>
        <begin position="32"/>
        <end position="130"/>
    </location>
</feature>
<keyword evidence="4" id="KW-1185">Reference proteome</keyword>
<dbReference type="OMA" id="ACRHISR"/>
<dbReference type="GeneID" id="11512222"/>
<evidence type="ECO:0000256" key="1">
    <source>
        <dbReference type="SAM" id="MobiDB-lite"/>
    </source>
</evidence>
<reference evidence="3 4" key="1">
    <citation type="journal article" date="2011" name="Nat. Biotechnol.">
        <title>Comparative genomic analysis of the thermophilic biomass-degrading fungi Myceliophthora thermophila and Thielavia terrestris.</title>
        <authorList>
            <person name="Berka R.M."/>
            <person name="Grigoriev I.V."/>
            <person name="Otillar R."/>
            <person name="Salamov A."/>
            <person name="Grimwood J."/>
            <person name="Reid I."/>
            <person name="Ishmael N."/>
            <person name="John T."/>
            <person name="Darmond C."/>
            <person name="Moisan M.-C."/>
            <person name="Henrissat B."/>
            <person name="Coutinho P.M."/>
            <person name="Lombard V."/>
            <person name="Natvig D.O."/>
            <person name="Lindquist E."/>
            <person name="Schmutz J."/>
            <person name="Lucas S."/>
            <person name="Harris P."/>
            <person name="Powlowski J."/>
            <person name="Bellemare A."/>
            <person name="Taylor D."/>
            <person name="Butler G."/>
            <person name="de Vries R.P."/>
            <person name="Allijn I.E."/>
            <person name="van den Brink J."/>
            <person name="Ushinsky S."/>
            <person name="Storms R."/>
            <person name="Powell A.J."/>
            <person name="Paulsen I.T."/>
            <person name="Elbourne L.D.H."/>
            <person name="Baker S.E."/>
            <person name="Magnuson J."/>
            <person name="LaBoissiere S."/>
            <person name="Clutterbuck A.J."/>
            <person name="Martinez D."/>
            <person name="Wogulis M."/>
            <person name="de Leon A.L."/>
            <person name="Rey M.W."/>
            <person name="Tsang A."/>
        </authorList>
    </citation>
    <scope>NUCLEOTIDE SEQUENCE [LARGE SCALE GENOMIC DNA]</scope>
    <source>
        <strain evidence="4">ATCC 42464 / BCRC 31852 / DSM 1799</strain>
    </source>
</reference>
<feature type="domain" description="DNA repair protein rhp7 treble clef" evidence="2">
    <location>
        <begin position="141"/>
        <end position="179"/>
    </location>
</feature>
<dbReference type="Proteomes" id="UP000007322">
    <property type="component" value="Chromosome 2"/>
</dbReference>
<dbReference type="STRING" id="573729.G2Q7R5"/>
<feature type="compositionally biased region" description="Low complexity" evidence="1">
    <location>
        <begin position="69"/>
        <end position="79"/>
    </location>
</feature>
<dbReference type="InterPro" id="IPR056451">
    <property type="entry name" value="Znf_Tbcl_Rhp7"/>
</dbReference>
<evidence type="ECO:0000313" key="4">
    <source>
        <dbReference type="Proteomes" id="UP000007322"/>
    </source>
</evidence>
<evidence type="ECO:0000313" key="3">
    <source>
        <dbReference type="EMBL" id="AEO56924.1"/>
    </source>
</evidence>
<dbReference type="Pfam" id="PF23550">
    <property type="entry name" value="zf_Tbcl_Rhp7"/>
    <property type="match status" value="1"/>
</dbReference>
<dbReference type="VEuPathDB" id="FungiDB:MYCTH_2302439"/>
<dbReference type="Gene3D" id="3.80.10.10">
    <property type="entry name" value="Ribonuclease Inhibitor"/>
    <property type="match status" value="2"/>
</dbReference>
<dbReference type="GO" id="GO:0019005">
    <property type="term" value="C:SCF ubiquitin ligase complex"/>
    <property type="evidence" value="ECO:0007669"/>
    <property type="project" value="TreeGrafter"/>
</dbReference>
<dbReference type="SMART" id="SM00367">
    <property type="entry name" value="LRR_CC"/>
    <property type="match status" value="3"/>
</dbReference>
<dbReference type="eggNOG" id="KOG1947">
    <property type="taxonomic scope" value="Eukaryota"/>
</dbReference>
<dbReference type="RefSeq" id="XP_003662169.1">
    <property type="nucleotide sequence ID" value="XM_003662121.1"/>
</dbReference>
<dbReference type="OrthoDB" id="1924287at2759"/>
<dbReference type="AlphaFoldDB" id="G2Q7R5"/>
<sequence>MSRQNRQQRRIMGPQSALTDFLASHNISAHQIRLDAEARRRAAQNGQNEQNNDNQTNGRDSEDSPDTTPAVSAGPASAARGRRARARAAAGPNYEEARNKEKKAIEKIKASKKFQKRKRDAESDDEDDLVQALQRSSAPLPGQQENCENCGKRFTVTPYSRNGPKGGLLCSPCSKELDKKDEAARKKKPKRATGGAVGVRRQLQSSILDGTYSLGAKSLMTLCIETLAKNIDLAEDLGDLPSDIIDKIARRLSKLRLLDSRTLSLFLQPAAEEVNIYDGAKLNSDDYIRIFQVVRGLKKLRVRNAIHFKDDVMDYLISRNIELEDLYLHGANLISESRWTEYLQKKGRFLRSLRVYFTDKHFGDSVLALLPTTCPSLNRLKVCHNQEVTGAGVAAIAQIPTLRHLSLDLRNELHSDVYVDLISKIGAHLQTLSLTRVHDADNTVLDALHAHCRSLSKLRITESEAMTDAGFVRLFRDWANPGLEFLDLQKCRQLDSARPRENPDGIGLCSDGFRALMAHSGKTLRELNVHACRHIERVAFEDVFGVKNGRPGGGSAQMYEALAKLEISFCEEVTDYVVGSIFRSCPNLRELNVFGCMKVRDVRVPRGKILVGVPNARGMVIEGDDDDDDGDAWGMY</sequence>
<dbReference type="InParanoid" id="G2Q7R5"/>
<gene>
    <name evidence="3" type="ORF">MYCTH_2302439</name>
</gene>
<organism evidence="3 4">
    <name type="scientific">Thermothelomyces thermophilus (strain ATCC 42464 / BCRC 31852 / DSM 1799)</name>
    <name type="common">Sporotrichum thermophile</name>
    <dbReference type="NCBI Taxonomy" id="573729"/>
    <lineage>
        <taxon>Eukaryota</taxon>
        <taxon>Fungi</taxon>
        <taxon>Dikarya</taxon>
        <taxon>Ascomycota</taxon>
        <taxon>Pezizomycotina</taxon>
        <taxon>Sordariomycetes</taxon>
        <taxon>Sordariomycetidae</taxon>
        <taxon>Sordariales</taxon>
        <taxon>Chaetomiaceae</taxon>
        <taxon>Thermothelomyces</taxon>
    </lineage>
</organism>